<organism evidence="2 3">
    <name type="scientific">Acinetobacter modestus</name>
    <dbReference type="NCBI Taxonomy" id="1776740"/>
    <lineage>
        <taxon>Bacteria</taxon>
        <taxon>Pseudomonadati</taxon>
        <taxon>Pseudomonadota</taxon>
        <taxon>Gammaproteobacteria</taxon>
        <taxon>Moraxellales</taxon>
        <taxon>Moraxellaceae</taxon>
        <taxon>Acinetobacter</taxon>
    </lineage>
</organism>
<dbReference type="SUPFAM" id="SSF51905">
    <property type="entry name" value="FAD/NAD(P)-binding domain"/>
    <property type="match status" value="1"/>
</dbReference>
<dbReference type="GeneID" id="92835120"/>
<evidence type="ECO:0000313" key="3">
    <source>
        <dbReference type="Proteomes" id="UP000013190"/>
    </source>
</evidence>
<dbReference type="Proteomes" id="UP000013190">
    <property type="component" value="Unassembled WGS sequence"/>
</dbReference>
<dbReference type="InterPro" id="IPR002938">
    <property type="entry name" value="FAD-bd"/>
</dbReference>
<evidence type="ECO:0000313" key="2">
    <source>
        <dbReference type="EMBL" id="ENU27122.1"/>
    </source>
</evidence>
<sequence>MEIFDVDVCIAGSGPAGTIVARQLAQAGLSVTLIDRPAHKTHKFGETLPSAAIRLLNKLGLISLTAKLKTENQFSNTTYSEHVGGNMTFWGSNILSTTDYIHDPYGFGLRINRKNFDELLRKEALLSGARFYPSDVVALEKHNDVWKIRLEDGKTIHSKWIVDATGRSAKLIKLLGIERYRGVPLVALYRTCTPQKNVKLNRTIISASQNGWVYTGKINDHQWVIGYHTTPKTATQFHHDNKQWEHLISKNVGLYDLLGNLEFGKDIFSHDVRSSWLEQPIGNGWVACGDALLAFDPIAGQGLFNALYTGMKAAEAILATQHNENNHKNYTTEINKIINTYENRRYLLYKQEQRWNDNPFWQAHQTVAKTT</sequence>
<dbReference type="Gene3D" id="3.50.50.60">
    <property type="entry name" value="FAD/NAD(P)-binding domain"/>
    <property type="match status" value="1"/>
</dbReference>
<dbReference type="RefSeq" id="WP_004661794.1">
    <property type="nucleotide sequence ID" value="NZ_BMDV01000002.1"/>
</dbReference>
<dbReference type="PRINTS" id="PR00420">
    <property type="entry name" value="RNGMNOXGNASE"/>
</dbReference>
<gene>
    <name evidence="2" type="ORF">F992_01728</name>
</gene>
<dbReference type="InterPro" id="IPR036188">
    <property type="entry name" value="FAD/NAD-bd_sf"/>
</dbReference>
<evidence type="ECO:0000259" key="1">
    <source>
        <dbReference type="Pfam" id="PF01494"/>
    </source>
</evidence>
<dbReference type="EMBL" id="APOJ01000023">
    <property type="protein sequence ID" value="ENU27122.1"/>
    <property type="molecule type" value="Genomic_DNA"/>
</dbReference>
<reference evidence="3" key="1">
    <citation type="submission" date="2013-02" db="EMBL/GenBank/DDBJ databases">
        <title>The Genome Sequence of Acinetobacter sp. NIPH 236.</title>
        <authorList>
            <consortium name="The Broad Institute Genome Sequencing Platform"/>
            <consortium name="The Broad Institute Genome Sequencing Center for Infectious Disease"/>
            <person name="Cerqueira G."/>
            <person name="Feldgarden M."/>
            <person name="Courvalin P."/>
            <person name="Perichon B."/>
            <person name="Grillot-Courvalin C."/>
            <person name="Clermont D."/>
            <person name="Rocha E."/>
            <person name="Yoon E.-J."/>
            <person name="Nemec A."/>
            <person name="Walker B."/>
            <person name="Young S.K."/>
            <person name="Zeng Q."/>
            <person name="Gargeya S."/>
            <person name="Fitzgerald M."/>
            <person name="Haas B."/>
            <person name="Abouelleil A."/>
            <person name="Alvarado L."/>
            <person name="Arachchi H.M."/>
            <person name="Berlin A.M."/>
            <person name="Chapman S.B."/>
            <person name="Dewar J."/>
            <person name="Goldberg J."/>
            <person name="Griggs A."/>
            <person name="Gujja S."/>
            <person name="Hansen M."/>
            <person name="Howarth C."/>
            <person name="Imamovic A."/>
            <person name="Larimer J."/>
            <person name="McCowan C."/>
            <person name="Murphy C."/>
            <person name="Neiman D."/>
            <person name="Pearson M."/>
            <person name="Priest M."/>
            <person name="Roberts A."/>
            <person name="Saif S."/>
            <person name="Shea T."/>
            <person name="Sisk P."/>
            <person name="Sykes S."/>
            <person name="Wortman J."/>
            <person name="Nusbaum C."/>
            <person name="Birren B."/>
        </authorList>
    </citation>
    <scope>NUCLEOTIDE SEQUENCE [LARGE SCALE GENOMIC DNA]</scope>
    <source>
        <strain evidence="3">NIPH 236</strain>
    </source>
</reference>
<comment type="caution">
    <text evidence="2">The sequence shown here is derived from an EMBL/GenBank/DDBJ whole genome shotgun (WGS) entry which is preliminary data.</text>
</comment>
<proteinExistence type="predicted"/>
<reference evidence="2 3" key="2">
    <citation type="journal article" date="2016" name="Int. J. Syst. Evol. Microbiol.">
        <title>Taxonomy of haemolytic and/or proteolytic strains of the genus Acinetobacter with the proposal of Acinetobacter courvalinii sp. nov. (genomic species 14 sensu Bouvet &amp; Jeanjean), Acinetobacter dispersus sp. nov. (genomic species 17), Acinetobacter modestus sp. nov., Acinetobacter proteolyticus sp. nov. and Acinetobacter vivianii sp. nov.</title>
        <authorList>
            <person name="Nemec A."/>
            <person name="Radolfova-Krizova L."/>
            <person name="Maixnerova M."/>
            <person name="Vrestiakova E."/>
            <person name="Jezek P."/>
            <person name="Sedo O."/>
        </authorList>
    </citation>
    <scope>NUCLEOTIDE SEQUENCE [LARGE SCALE GENOMIC DNA]</scope>
    <source>
        <strain evidence="2 3">NIPH 236</strain>
    </source>
</reference>
<dbReference type="InterPro" id="IPR050816">
    <property type="entry name" value="Flavin-dep_Halogenase_NPB"/>
</dbReference>
<dbReference type="PANTHER" id="PTHR43747">
    <property type="entry name" value="FAD-BINDING PROTEIN"/>
    <property type="match status" value="1"/>
</dbReference>
<dbReference type="Pfam" id="PF01494">
    <property type="entry name" value="FAD_binding_3"/>
    <property type="match status" value="1"/>
</dbReference>
<keyword evidence="3" id="KW-1185">Reference proteome</keyword>
<dbReference type="PANTHER" id="PTHR43747:SF1">
    <property type="entry name" value="SLR1998 PROTEIN"/>
    <property type="match status" value="1"/>
</dbReference>
<protein>
    <recommendedName>
        <fullName evidence="1">FAD-binding domain-containing protein</fullName>
    </recommendedName>
</protein>
<feature type="domain" description="FAD-binding" evidence="1">
    <location>
        <begin position="5"/>
        <end position="315"/>
    </location>
</feature>
<accession>A0ABN0JP54</accession>
<dbReference type="Gene3D" id="3.30.9.100">
    <property type="match status" value="1"/>
</dbReference>
<name>A0ABN0JP54_9GAMM</name>